<dbReference type="EMBL" id="MK500556">
    <property type="protein sequence ID" value="QBK91626.1"/>
    <property type="molecule type" value="Genomic_DNA"/>
</dbReference>
<organism evidence="1">
    <name type="scientific">Pithovirus LCPAC302</name>
    <dbReference type="NCBI Taxonomy" id="2506593"/>
    <lineage>
        <taxon>Viruses</taxon>
        <taxon>Pithoviruses</taxon>
    </lineage>
</organism>
<dbReference type="GO" id="GO:0006950">
    <property type="term" value="P:response to stress"/>
    <property type="evidence" value="ECO:0007669"/>
    <property type="project" value="UniProtKB-ARBA"/>
</dbReference>
<sequence>MQKRIRNIISKRLNPNFNTFNPSDIEILFKLYNKLCFNGCFDNIDIIFQISRSKNKIGEYICYKNKHTIKISSKICDLFDQEETLHCNGVLVHDRLGVLMSVLEHEIIHLYCNVILKRKTTHGKIFRDTAFNFFSHTDFRHNLFSGTQLDKKDCYIGMKVSFKLKSTDVIGVITKLNPKRAKIHIENTIYAVPYCLLTKN</sequence>
<name>A0A481Z7L5_9VIRU</name>
<gene>
    <name evidence="1" type="ORF">LCPAC302_02460</name>
</gene>
<protein>
    <submittedName>
        <fullName evidence="1">SprT-like family protein</fullName>
    </submittedName>
</protein>
<proteinExistence type="predicted"/>
<reference evidence="1" key="1">
    <citation type="journal article" date="2019" name="MBio">
        <title>Virus Genomes from Deep Sea Sediments Expand the Ocean Megavirome and Support Independent Origins of Viral Gigantism.</title>
        <authorList>
            <person name="Backstrom D."/>
            <person name="Yutin N."/>
            <person name="Jorgensen S.L."/>
            <person name="Dharamshi J."/>
            <person name="Homa F."/>
            <person name="Zaremba-Niedwiedzka K."/>
            <person name="Spang A."/>
            <person name="Wolf Y.I."/>
            <person name="Koonin E.V."/>
            <person name="Ettema T.J."/>
        </authorList>
    </citation>
    <scope>NUCLEOTIDE SEQUENCE</scope>
</reference>
<accession>A0A481Z7L5</accession>
<evidence type="ECO:0000313" key="1">
    <source>
        <dbReference type="EMBL" id="QBK91626.1"/>
    </source>
</evidence>